<evidence type="ECO:0000256" key="1">
    <source>
        <dbReference type="SAM" id="MobiDB-lite"/>
    </source>
</evidence>
<protein>
    <submittedName>
        <fullName evidence="2">Uncharacterized protein</fullName>
    </submittedName>
</protein>
<sequence length="83" mass="8673">MAVRGAAAETTVAVTPTAPMESGRSAVEPDAGEDGSETEEVELGSADMATSKLQTNGIRFRIDAVHITCQGIRRENGLRGNRG</sequence>
<feature type="compositionally biased region" description="Low complexity" evidence="1">
    <location>
        <begin position="1"/>
        <end position="18"/>
    </location>
</feature>
<name>A0A918GGH6_9ACTN</name>
<evidence type="ECO:0000313" key="2">
    <source>
        <dbReference type="EMBL" id="GGS31163.1"/>
    </source>
</evidence>
<comment type="caution">
    <text evidence="2">The sequence shown here is derived from an EMBL/GenBank/DDBJ whole genome shotgun (WGS) entry which is preliminary data.</text>
</comment>
<evidence type="ECO:0000313" key="3">
    <source>
        <dbReference type="Proteomes" id="UP000606194"/>
    </source>
</evidence>
<reference evidence="2" key="2">
    <citation type="submission" date="2020-09" db="EMBL/GenBank/DDBJ databases">
        <authorList>
            <person name="Sun Q."/>
            <person name="Ohkuma M."/>
        </authorList>
    </citation>
    <scope>NUCLEOTIDE SEQUENCE</scope>
    <source>
        <strain evidence="2">JCM 4386</strain>
    </source>
</reference>
<gene>
    <name evidence="2" type="ORF">GCM10010269_82180</name>
</gene>
<dbReference type="Proteomes" id="UP000606194">
    <property type="component" value="Unassembled WGS sequence"/>
</dbReference>
<dbReference type="AlphaFoldDB" id="A0A918GGH6"/>
<keyword evidence="3" id="KW-1185">Reference proteome</keyword>
<organism evidence="2 3">
    <name type="scientific">Streptomyces humidus</name>
    <dbReference type="NCBI Taxonomy" id="52259"/>
    <lineage>
        <taxon>Bacteria</taxon>
        <taxon>Bacillati</taxon>
        <taxon>Actinomycetota</taxon>
        <taxon>Actinomycetes</taxon>
        <taxon>Kitasatosporales</taxon>
        <taxon>Streptomycetaceae</taxon>
        <taxon>Streptomyces</taxon>
    </lineage>
</organism>
<accession>A0A918GGH6</accession>
<feature type="region of interest" description="Disordered" evidence="1">
    <location>
        <begin position="1"/>
        <end position="44"/>
    </location>
</feature>
<reference evidence="2" key="1">
    <citation type="journal article" date="2014" name="Int. J. Syst. Evol. Microbiol.">
        <title>Complete genome sequence of Corynebacterium casei LMG S-19264T (=DSM 44701T), isolated from a smear-ripened cheese.</title>
        <authorList>
            <consortium name="US DOE Joint Genome Institute (JGI-PGF)"/>
            <person name="Walter F."/>
            <person name="Albersmeier A."/>
            <person name="Kalinowski J."/>
            <person name="Ruckert C."/>
        </authorList>
    </citation>
    <scope>NUCLEOTIDE SEQUENCE</scope>
    <source>
        <strain evidence="2">JCM 4386</strain>
    </source>
</reference>
<feature type="compositionally biased region" description="Acidic residues" evidence="1">
    <location>
        <begin position="30"/>
        <end position="42"/>
    </location>
</feature>
<dbReference type="EMBL" id="BMTL01000070">
    <property type="protein sequence ID" value="GGS31163.1"/>
    <property type="molecule type" value="Genomic_DNA"/>
</dbReference>
<proteinExistence type="predicted"/>